<dbReference type="AlphaFoldDB" id="A0A0A9ZA28"/>
<sequence>TPCKIKMFLGNDQLESAFEGADIIVISDEGNDAIMSLDSHLMTTAGNYKNYASAIARASPHAIIVVASTPINCLLPIMSQLLAKQGCYNHNKVFGSTLVDTIRASSMLASHLNLDPKEVVLPVIGGSSERTRVPVFSQSRPFFTLKKDEKTNLIMNIRRSDVQVLANKGSPEVLNRAYSTVRFLNSIMAGLRGDPNVTDITLCRTDQVQGVDYFSLPVIFGKEGIVKRFGVPKTTEAEDEMLEEAIKHVKKDADKTAYIVRGAIELPDKEYLSANERASSQKEMFDLYVKCLPKPVDNKHRDSMSDYNSQKSTNYSFKKLIRDERSINPMAFPGNKSFRRMACDRLKNPASEENFLKTTGCFTSPLQNPILILEPMGCPSAPQDLDELSKLDESEGGEFEAEDDILHENILAKTGKVEKISLDNREGSNLSMRPTRKSPLTSNEIVPKKTIDPIAKLKEHVVDRVSRKDVHIHPSRKAKLSKPSRSQA</sequence>
<keyword evidence="2" id="KW-0816">Tricarboxylic acid cycle</keyword>
<dbReference type="PANTHER" id="PTHR11540:SF16">
    <property type="entry name" value="MALATE DEHYDROGENASE, MITOCHONDRIAL"/>
    <property type="match status" value="1"/>
</dbReference>
<feature type="compositionally biased region" description="Polar residues" evidence="5">
    <location>
        <begin position="427"/>
        <end position="444"/>
    </location>
</feature>
<name>A0A0A9ZA28_LYGHE</name>
<proteinExistence type="predicted"/>
<keyword evidence="4" id="KW-0520">NAD</keyword>
<accession>A0A0A9ZA28</accession>
<protein>
    <recommendedName>
        <fullName evidence="1">malate dehydrogenase</fullName>
        <ecNumber evidence="1">1.1.1.37</ecNumber>
    </recommendedName>
</protein>
<feature type="region of interest" description="Disordered" evidence="5">
    <location>
        <begin position="424"/>
        <end position="447"/>
    </location>
</feature>
<evidence type="ECO:0000256" key="2">
    <source>
        <dbReference type="ARBA" id="ARBA00022532"/>
    </source>
</evidence>
<reference evidence="7" key="1">
    <citation type="journal article" date="2014" name="PLoS ONE">
        <title>Transcriptome-Based Identification of ABC Transporters in the Western Tarnished Plant Bug Lygus hesperus.</title>
        <authorList>
            <person name="Hull J.J."/>
            <person name="Chaney K."/>
            <person name="Geib S.M."/>
            <person name="Fabrick J.A."/>
            <person name="Brent C.S."/>
            <person name="Walsh D."/>
            <person name="Lavine L.C."/>
        </authorList>
    </citation>
    <scope>NUCLEOTIDE SEQUENCE</scope>
</reference>
<evidence type="ECO:0000256" key="5">
    <source>
        <dbReference type="SAM" id="MobiDB-lite"/>
    </source>
</evidence>
<dbReference type="GO" id="GO:0030060">
    <property type="term" value="F:L-malate dehydrogenase (NAD+) activity"/>
    <property type="evidence" value="ECO:0007669"/>
    <property type="project" value="UniProtKB-EC"/>
</dbReference>
<dbReference type="GO" id="GO:0005739">
    <property type="term" value="C:mitochondrion"/>
    <property type="evidence" value="ECO:0007669"/>
    <property type="project" value="TreeGrafter"/>
</dbReference>
<feature type="non-terminal residue" evidence="7">
    <location>
        <position position="488"/>
    </location>
</feature>
<feature type="compositionally biased region" description="Basic residues" evidence="5">
    <location>
        <begin position="473"/>
        <end position="482"/>
    </location>
</feature>
<dbReference type="InterPro" id="IPR022383">
    <property type="entry name" value="Lactate/malate_DH_C"/>
</dbReference>
<dbReference type="InterPro" id="IPR036291">
    <property type="entry name" value="NAD(P)-bd_dom_sf"/>
</dbReference>
<dbReference type="InterPro" id="IPR015955">
    <property type="entry name" value="Lactate_DH/Glyco_Ohase_4_C"/>
</dbReference>
<dbReference type="EMBL" id="GBHO01002300">
    <property type="protein sequence ID" value="JAG41304.1"/>
    <property type="molecule type" value="Transcribed_RNA"/>
</dbReference>
<dbReference type="GO" id="GO:0006099">
    <property type="term" value="P:tricarboxylic acid cycle"/>
    <property type="evidence" value="ECO:0007669"/>
    <property type="project" value="UniProtKB-KW"/>
</dbReference>
<dbReference type="Gene3D" id="3.90.110.10">
    <property type="entry name" value="Lactate dehydrogenase/glycoside hydrolase, family 4, C-terminal"/>
    <property type="match status" value="1"/>
</dbReference>
<dbReference type="SUPFAM" id="SSF56327">
    <property type="entry name" value="LDH C-terminal domain-like"/>
    <property type="match status" value="1"/>
</dbReference>
<organism evidence="7">
    <name type="scientific">Lygus hesperus</name>
    <name type="common">Western plant bug</name>
    <dbReference type="NCBI Taxonomy" id="30085"/>
    <lineage>
        <taxon>Eukaryota</taxon>
        <taxon>Metazoa</taxon>
        <taxon>Ecdysozoa</taxon>
        <taxon>Arthropoda</taxon>
        <taxon>Hexapoda</taxon>
        <taxon>Insecta</taxon>
        <taxon>Pterygota</taxon>
        <taxon>Neoptera</taxon>
        <taxon>Paraneoptera</taxon>
        <taxon>Hemiptera</taxon>
        <taxon>Heteroptera</taxon>
        <taxon>Panheteroptera</taxon>
        <taxon>Cimicomorpha</taxon>
        <taxon>Miridae</taxon>
        <taxon>Mirini</taxon>
        <taxon>Lygus</taxon>
    </lineage>
</organism>
<evidence type="ECO:0000313" key="7">
    <source>
        <dbReference type="EMBL" id="JAG41304.1"/>
    </source>
</evidence>
<evidence type="ECO:0000256" key="3">
    <source>
        <dbReference type="ARBA" id="ARBA00023002"/>
    </source>
</evidence>
<dbReference type="SUPFAM" id="SSF51735">
    <property type="entry name" value="NAD(P)-binding Rossmann-fold domains"/>
    <property type="match status" value="1"/>
</dbReference>
<gene>
    <name evidence="7" type="primary">MDH2_2</name>
    <name evidence="7" type="ORF">CM83_1469</name>
</gene>
<keyword evidence="3" id="KW-0560">Oxidoreductase</keyword>
<dbReference type="Gene3D" id="3.40.50.720">
    <property type="entry name" value="NAD(P)-binding Rossmann-like Domain"/>
    <property type="match status" value="1"/>
</dbReference>
<dbReference type="EC" id="1.1.1.37" evidence="1"/>
<dbReference type="Pfam" id="PF02866">
    <property type="entry name" value="Ldh_1_C"/>
    <property type="match status" value="1"/>
</dbReference>
<dbReference type="PANTHER" id="PTHR11540">
    <property type="entry name" value="MALATE AND LACTATE DEHYDROGENASE"/>
    <property type="match status" value="1"/>
</dbReference>
<feature type="domain" description="Lactate/malate dehydrogenase C-terminal" evidence="6">
    <location>
        <begin position="97"/>
        <end position="256"/>
    </location>
</feature>
<feature type="region of interest" description="Disordered" evidence="5">
    <location>
        <begin position="465"/>
        <end position="488"/>
    </location>
</feature>
<reference evidence="7" key="2">
    <citation type="submission" date="2014-07" db="EMBL/GenBank/DDBJ databases">
        <authorList>
            <person name="Hull J."/>
        </authorList>
    </citation>
    <scope>NUCLEOTIDE SEQUENCE</scope>
</reference>
<evidence type="ECO:0000259" key="6">
    <source>
        <dbReference type="Pfam" id="PF02866"/>
    </source>
</evidence>
<feature type="non-terminal residue" evidence="7">
    <location>
        <position position="1"/>
    </location>
</feature>
<evidence type="ECO:0000256" key="4">
    <source>
        <dbReference type="ARBA" id="ARBA00023027"/>
    </source>
</evidence>
<evidence type="ECO:0000256" key="1">
    <source>
        <dbReference type="ARBA" id="ARBA00012995"/>
    </source>
</evidence>